<dbReference type="AlphaFoldDB" id="W2TMI2"/>
<dbReference type="STRING" id="51031.W2TMI2"/>
<evidence type="ECO:0000256" key="2">
    <source>
        <dbReference type="ARBA" id="ARBA00006787"/>
    </source>
</evidence>
<evidence type="ECO:0000256" key="4">
    <source>
        <dbReference type="ARBA" id="ARBA00023002"/>
    </source>
</evidence>
<proteinExistence type="inferred from homology"/>
<dbReference type="GO" id="GO:0042574">
    <property type="term" value="P:retinal metabolic process"/>
    <property type="evidence" value="ECO:0007669"/>
    <property type="project" value="TreeGrafter"/>
</dbReference>
<dbReference type="OrthoDB" id="1069523at2759"/>
<dbReference type="EMBL" id="KI658509">
    <property type="protein sequence ID" value="ETN82341.1"/>
    <property type="molecule type" value="Genomic_DNA"/>
</dbReference>
<keyword evidence="3" id="KW-0479">Metal-binding</keyword>
<comment type="cofactor">
    <cofactor evidence="1">
        <name>Fe(2+)</name>
        <dbReference type="ChEBI" id="CHEBI:29033"/>
    </cofactor>
</comment>
<dbReference type="KEGG" id="nai:NECAME_17746"/>
<dbReference type="Pfam" id="PF03055">
    <property type="entry name" value="RPE65"/>
    <property type="match status" value="1"/>
</dbReference>
<keyword evidence="4" id="KW-0560">Oxidoreductase</keyword>
<name>W2TMI2_NECAM</name>
<comment type="similarity">
    <text evidence="2">Belongs to the carotenoid oxygenase family.</text>
</comment>
<dbReference type="InterPro" id="IPR004294">
    <property type="entry name" value="Carotenoid_Oase"/>
</dbReference>
<dbReference type="PANTHER" id="PTHR10543">
    <property type="entry name" value="BETA-CAROTENE DIOXYGENASE"/>
    <property type="match status" value="1"/>
</dbReference>
<keyword evidence="5" id="KW-0408">Iron</keyword>
<reference evidence="7" key="1">
    <citation type="journal article" date="2014" name="Nat. Genet.">
        <title>Genome of the human hookworm Necator americanus.</title>
        <authorList>
            <person name="Tang Y.T."/>
            <person name="Gao X."/>
            <person name="Rosa B.A."/>
            <person name="Abubucker S."/>
            <person name="Hallsworth-Pepin K."/>
            <person name="Martin J."/>
            <person name="Tyagi R."/>
            <person name="Heizer E."/>
            <person name="Zhang X."/>
            <person name="Bhonagiri-Palsikar V."/>
            <person name="Minx P."/>
            <person name="Warren W.C."/>
            <person name="Wang Q."/>
            <person name="Zhan B."/>
            <person name="Hotez P.J."/>
            <person name="Sternberg P.W."/>
            <person name="Dougall A."/>
            <person name="Gaze S.T."/>
            <person name="Mulvenna J."/>
            <person name="Sotillo J."/>
            <person name="Ranganathan S."/>
            <person name="Rabelo E.M."/>
            <person name="Wilson R.K."/>
            <person name="Felgner P.L."/>
            <person name="Bethony J."/>
            <person name="Hawdon J.M."/>
            <person name="Gasser R.B."/>
            <person name="Loukas A."/>
            <person name="Mitreva M."/>
        </authorList>
    </citation>
    <scope>NUCLEOTIDE SEQUENCE [LARGE SCALE GENOMIC DNA]</scope>
</reference>
<protein>
    <submittedName>
        <fullName evidence="6">Uncharacterized protein</fullName>
    </submittedName>
</protein>
<evidence type="ECO:0000313" key="6">
    <source>
        <dbReference type="EMBL" id="ETN82341.1"/>
    </source>
</evidence>
<evidence type="ECO:0000313" key="7">
    <source>
        <dbReference type="Proteomes" id="UP000053676"/>
    </source>
</evidence>
<dbReference type="GO" id="GO:0046872">
    <property type="term" value="F:metal ion binding"/>
    <property type="evidence" value="ECO:0007669"/>
    <property type="project" value="UniProtKB-KW"/>
</dbReference>
<evidence type="ECO:0000256" key="5">
    <source>
        <dbReference type="ARBA" id="ARBA00023004"/>
    </source>
</evidence>
<accession>W2TMI2</accession>
<dbReference type="GO" id="GO:0016121">
    <property type="term" value="P:carotene catabolic process"/>
    <property type="evidence" value="ECO:0007669"/>
    <property type="project" value="TreeGrafter"/>
</dbReference>
<keyword evidence="7" id="KW-1185">Reference proteome</keyword>
<gene>
    <name evidence="6" type="ORF">NECAME_17746</name>
</gene>
<evidence type="ECO:0000256" key="1">
    <source>
        <dbReference type="ARBA" id="ARBA00001954"/>
    </source>
</evidence>
<dbReference type="GO" id="GO:0010436">
    <property type="term" value="F:carotenoid dioxygenase activity"/>
    <property type="evidence" value="ECO:0007669"/>
    <property type="project" value="TreeGrafter"/>
</dbReference>
<evidence type="ECO:0000256" key="3">
    <source>
        <dbReference type="ARBA" id="ARBA00022723"/>
    </source>
</evidence>
<organism evidence="6 7">
    <name type="scientific">Necator americanus</name>
    <name type="common">Human hookworm</name>
    <dbReference type="NCBI Taxonomy" id="51031"/>
    <lineage>
        <taxon>Eukaryota</taxon>
        <taxon>Metazoa</taxon>
        <taxon>Ecdysozoa</taxon>
        <taxon>Nematoda</taxon>
        <taxon>Chromadorea</taxon>
        <taxon>Rhabditida</taxon>
        <taxon>Rhabditina</taxon>
        <taxon>Rhabditomorpha</taxon>
        <taxon>Strongyloidea</taxon>
        <taxon>Ancylostomatidae</taxon>
        <taxon>Bunostominae</taxon>
        <taxon>Necator</taxon>
    </lineage>
</organism>
<feature type="non-terminal residue" evidence="6">
    <location>
        <position position="128"/>
    </location>
</feature>
<dbReference type="PANTHER" id="PTHR10543:SF24">
    <property type="entry name" value="CAROTENOID ISOMEROOXYGENASE"/>
    <property type="match status" value="1"/>
</dbReference>
<dbReference type="OMA" id="QCERIGN"/>
<sequence>MSNKRLVIDSNFKTSLERRMVNFERLFENFENVETPQQCERIGNAPLWLHGTMLRNGPGMFKIGDTEYKHWFDGLAYIQRYHFADGKMYYSARFLESEQYKESMKAQRIIYTAFGTRSFPDPCKKLYG</sequence>
<dbReference type="GO" id="GO:0003834">
    <property type="term" value="F:beta-carotene 15,15'-dioxygenase activity"/>
    <property type="evidence" value="ECO:0007669"/>
    <property type="project" value="TreeGrafter"/>
</dbReference>
<dbReference type="Proteomes" id="UP000053676">
    <property type="component" value="Unassembled WGS sequence"/>
</dbReference>